<comment type="caution">
    <text evidence="1">The sequence shown here is derived from an EMBL/GenBank/DDBJ whole genome shotgun (WGS) entry which is preliminary data.</text>
</comment>
<proteinExistence type="predicted"/>
<sequence>MKMELSIIALLFSMLTYGQATKEIDFNNVDGLTIADSAIWKNIVGGIYISNGFTGYKFQLDSNMTFHKIDFGCMASFKVDSGSWSIKNNHTLVLQSNKETLYFDVVKFDNFYFFILPEQRQKFINDVETTRVKFKKAKPFTIDGKAYSVNYMIGYALVEKYYAKEIGDIAGI</sequence>
<reference evidence="1" key="1">
    <citation type="submission" date="2019-10" db="EMBL/GenBank/DDBJ databases">
        <title>Draft genome sequence of Panacibacter sp. KCS-6.</title>
        <authorList>
            <person name="Yim K.J."/>
        </authorList>
    </citation>
    <scope>NUCLEOTIDE SEQUENCE</scope>
    <source>
        <strain evidence="1">KCS-6</strain>
    </source>
</reference>
<gene>
    <name evidence="1" type="ORF">GD597_11510</name>
</gene>
<evidence type="ECO:0000313" key="1">
    <source>
        <dbReference type="EMBL" id="NNV56088.1"/>
    </source>
</evidence>
<name>A0A8J8JTM0_9BACT</name>
<dbReference type="Proteomes" id="UP000598971">
    <property type="component" value="Unassembled WGS sequence"/>
</dbReference>
<dbReference type="RefSeq" id="WP_171608025.1">
    <property type="nucleotide sequence ID" value="NZ_WHPF01000007.1"/>
</dbReference>
<dbReference type="AlphaFoldDB" id="A0A8J8JTM0"/>
<protein>
    <submittedName>
        <fullName evidence="1">Uncharacterized protein</fullName>
    </submittedName>
</protein>
<evidence type="ECO:0000313" key="2">
    <source>
        <dbReference type="Proteomes" id="UP000598971"/>
    </source>
</evidence>
<keyword evidence="2" id="KW-1185">Reference proteome</keyword>
<organism evidence="1 2">
    <name type="scientific">Limnovirga soli</name>
    <dbReference type="NCBI Taxonomy" id="2656915"/>
    <lineage>
        <taxon>Bacteria</taxon>
        <taxon>Pseudomonadati</taxon>
        <taxon>Bacteroidota</taxon>
        <taxon>Chitinophagia</taxon>
        <taxon>Chitinophagales</taxon>
        <taxon>Chitinophagaceae</taxon>
        <taxon>Limnovirga</taxon>
    </lineage>
</organism>
<accession>A0A8J8JTM0</accession>
<dbReference type="EMBL" id="WHPF01000007">
    <property type="protein sequence ID" value="NNV56088.1"/>
    <property type="molecule type" value="Genomic_DNA"/>
</dbReference>